<evidence type="ECO:0000313" key="3">
    <source>
        <dbReference type="Proteomes" id="UP000807785"/>
    </source>
</evidence>
<organism evidence="2 3">
    <name type="scientific">Candidatus Methylophosphatis roskildensis</name>
    <dbReference type="NCBI Taxonomy" id="2899263"/>
    <lineage>
        <taxon>Bacteria</taxon>
        <taxon>Pseudomonadati</taxon>
        <taxon>Pseudomonadota</taxon>
        <taxon>Betaproteobacteria</taxon>
        <taxon>Nitrosomonadales</taxon>
        <taxon>Sterolibacteriaceae</taxon>
        <taxon>Candidatus Methylophosphatis</taxon>
    </lineage>
</organism>
<dbReference type="AlphaFoldDB" id="A0A9D7HKI4"/>
<dbReference type="InterPro" id="IPR001584">
    <property type="entry name" value="Integrase_cat-core"/>
</dbReference>
<reference evidence="2" key="1">
    <citation type="submission" date="2020-10" db="EMBL/GenBank/DDBJ databases">
        <title>Connecting structure to function with the recovery of over 1000 high-quality activated sludge metagenome-assembled genomes encoding full-length rRNA genes using long-read sequencing.</title>
        <authorList>
            <person name="Singleton C.M."/>
            <person name="Petriglieri F."/>
            <person name="Kristensen J.M."/>
            <person name="Kirkegaard R.H."/>
            <person name="Michaelsen T.Y."/>
            <person name="Andersen M.H."/>
            <person name="Karst S.M."/>
            <person name="Dueholm M.S."/>
            <person name="Nielsen P.H."/>
            <person name="Albertsen M."/>
        </authorList>
    </citation>
    <scope>NUCLEOTIDE SEQUENCE</scope>
    <source>
        <strain evidence="2">Bjer_18-Q3-R1-45_BAT3C.347</strain>
    </source>
</reference>
<dbReference type="GO" id="GO:0015074">
    <property type="term" value="P:DNA integration"/>
    <property type="evidence" value="ECO:0007669"/>
    <property type="project" value="InterPro"/>
</dbReference>
<comment type="caution">
    <text evidence="2">The sequence shown here is derived from an EMBL/GenBank/DDBJ whole genome shotgun (WGS) entry which is preliminary data.</text>
</comment>
<feature type="domain" description="Integrase catalytic" evidence="1">
    <location>
        <begin position="54"/>
        <end position="91"/>
    </location>
</feature>
<proteinExistence type="predicted"/>
<name>A0A9D7HKI4_9PROT</name>
<accession>A0A9D7HKI4</accession>
<evidence type="ECO:0000313" key="2">
    <source>
        <dbReference type="EMBL" id="MBK6973087.1"/>
    </source>
</evidence>
<protein>
    <submittedName>
        <fullName evidence="2">IS3 family transposase</fullName>
    </submittedName>
</protein>
<dbReference type="EMBL" id="JADJEV010000003">
    <property type="protein sequence ID" value="MBK6973087.1"/>
    <property type="molecule type" value="Genomic_DNA"/>
</dbReference>
<sequence>MTRLQGWPASQPQSISCSRKTHATRFARISTTINTYQKLLWQFAMQASVSRKGNCWGSLKTELVHHRGFATREQAERGFAEYLEIFQNHIRKQA</sequence>
<gene>
    <name evidence="2" type="ORF">IPH26_09125</name>
</gene>
<dbReference type="Pfam" id="PF13333">
    <property type="entry name" value="rve_2"/>
    <property type="match status" value="1"/>
</dbReference>
<evidence type="ECO:0000259" key="1">
    <source>
        <dbReference type="Pfam" id="PF13333"/>
    </source>
</evidence>
<dbReference type="Proteomes" id="UP000807785">
    <property type="component" value="Unassembled WGS sequence"/>
</dbReference>